<dbReference type="AlphaFoldDB" id="A0A4D6N9S9"/>
<keyword evidence="3" id="KW-1185">Reference proteome</keyword>
<dbReference type="EMBL" id="CP039354">
    <property type="protein sequence ID" value="QCE10496.1"/>
    <property type="molecule type" value="Genomic_DNA"/>
</dbReference>
<name>A0A4D6N9S9_VIGUN</name>
<reference evidence="2 3" key="1">
    <citation type="submission" date="2019-04" db="EMBL/GenBank/DDBJ databases">
        <title>An improved genome assembly and genetic linkage map for asparagus bean, Vigna unguiculata ssp. sesquipedialis.</title>
        <authorList>
            <person name="Xia Q."/>
            <person name="Zhang R."/>
            <person name="Dong Y."/>
        </authorList>
    </citation>
    <scope>NUCLEOTIDE SEQUENCE [LARGE SCALE GENOMIC DNA]</scope>
    <source>
        <tissue evidence="2">Leaf</tissue>
    </source>
</reference>
<organism evidence="2 3">
    <name type="scientific">Vigna unguiculata</name>
    <name type="common">Cowpea</name>
    <dbReference type="NCBI Taxonomy" id="3917"/>
    <lineage>
        <taxon>Eukaryota</taxon>
        <taxon>Viridiplantae</taxon>
        <taxon>Streptophyta</taxon>
        <taxon>Embryophyta</taxon>
        <taxon>Tracheophyta</taxon>
        <taxon>Spermatophyta</taxon>
        <taxon>Magnoliopsida</taxon>
        <taxon>eudicotyledons</taxon>
        <taxon>Gunneridae</taxon>
        <taxon>Pentapetalae</taxon>
        <taxon>rosids</taxon>
        <taxon>fabids</taxon>
        <taxon>Fabales</taxon>
        <taxon>Fabaceae</taxon>
        <taxon>Papilionoideae</taxon>
        <taxon>50 kb inversion clade</taxon>
        <taxon>NPAAA clade</taxon>
        <taxon>indigoferoid/millettioid clade</taxon>
        <taxon>Phaseoleae</taxon>
        <taxon>Vigna</taxon>
    </lineage>
</organism>
<proteinExistence type="predicted"/>
<evidence type="ECO:0000313" key="2">
    <source>
        <dbReference type="EMBL" id="QCE10496.1"/>
    </source>
</evidence>
<evidence type="ECO:0000256" key="1">
    <source>
        <dbReference type="SAM" id="MobiDB-lite"/>
    </source>
</evidence>
<gene>
    <name evidence="2" type="ORF">DEO72_LG10g1726</name>
</gene>
<dbReference type="Proteomes" id="UP000501690">
    <property type="component" value="Linkage Group LG10"/>
</dbReference>
<feature type="region of interest" description="Disordered" evidence="1">
    <location>
        <begin position="1"/>
        <end position="43"/>
    </location>
</feature>
<protein>
    <submittedName>
        <fullName evidence="2">Uncharacterized protein</fullName>
    </submittedName>
</protein>
<sequence>MSQDYQTRQLITEEGNPSGPIRTGHNQHTHTDNTRQPKLNSRVPRVHLPSRAQLEGCHSKLNSRNVTCLNPISRSTQGIRSELNSRNLAILPLKHHQKSCRSHIHKSRTHGRNNQIVWKGTRTIRSCQPLDRLAVTRTTRRLVPQN</sequence>
<accession>A0A4D6N9S9</accession>
<evidence type="ECO:0000313" key="3">
    <source>
        <dbReference type="Proteomes" id="UP000501690"/>
    </source>
</evidence>
<feature type="compositionally biased region" description="Polar residues" evidence="1">
    <location>
        <begin position="1"/>
        <end position="10"/>
    </location>
</feature>